<evidence type="ECO:0000313" key="2">
    <source>
        <dbReference type="EMBL" id="KAA9129676.1"/>
    </source>
</evidence>
<accession>A0A5N0T781</accession>
<dbReference type="AlphaFoldDB" id="A0A5N0T781"/>
<feature type="chain" id="PRO_5024417021" evidence="1">
    <location>
        <begin position="24"/>
        <end position="186"/>
    </location>
</feature>
<name>A0A5N0T781_9GAMM</name>
<comment type="caution">
    <text evidence="2">The sequence shown here is derived from an EMBL/GenBank/DDBJ whole genome shotgun (WGS) entry which is preliminary data.</text>
</comment>
<evidence type="ECO:0000313" key="3">
    <source>
        <dbReference type="Proteomes" id="UP000325372"/>
    </source>
</evidence>
<organism evidence="2 3">
    <name type="scientific">Marinihelvus fidelis</name>
    <dbReference type="NCBI Taxonomy" id="2613842"/>
    <lineage>
        <taxon>Bacteria</taxon>
        <taxon>Pseudomonadati</taxon>
        <taxon>Pseudomonadota</taxon>
        <taxon>Gammaproteobacteria</taxon>
        <taxon>Chromatiales</taxon>
        <taxon>Wenzhouxiangellaceae</taxon>
        <taxon>Marinihelvus</taxon>
    </lineage>
</organism>
<keyword evidence="3" id="KW-1185">Reference proteome</keyword>
<protein>
    <submittedName>
        <fullName evidence="2">Uncharacterized protein</fullName>
    </submittedName>
</protein>
<dbReference type="EMBL" id="VYXP01000013">
    <property type="protein sequence ID" value="KAA9129676.1"/>
    <property type="molecule type" value="Genomic_DNA"/>
</dbReference>
<sequence length="186" mass="20570">MERCIQASTLLALALLTAGCASNGRVSSSTLDPQTGEFVQTQYSEYFEDSQVVEDGALKLHLVITLGAERLPKQYEIQNSWGRVQRSQGDIEEVYEVYISNLGESAVDLELSTLNNMALAPASVSITPGSHVKTDPLVRMTSAYKMENPYVLTYNYKGVQKELKGTARRLAFEDLRALKTQQGQSK</sequence>
<evidence type="ECO:0000256" key="1">
    <source>
        <dbReference type="SAM" id="SignalP"/>
    </source>
</evidence>
<dbReference type="Proteomes" id="UP000325372">
    <property type="component" value="Unassembled WGS sequence"/>
</dbReference>
<dbReference type="RefSeq" id="WP_150865592.1">
    <property type="nucleotide sequence ID" value="NZ_VYXP01000013.1"/>
</dbReference>
<reference evidence="2 3" key="1">
    <citation type="submission" date="2019-09" db="EMBL/GenBank/DDBJ databases">
        <title>Wenzhouxiangella sp. Genome sequencing and assembly.</title>
        <authorList>
            <person name="Zhang R."/>
        </authorList>
    </citation>
    <scope>NUCLEOTIDE SEQUENCE [LARGE SCALE GENOMIC DNA]</scope>
    <source>
        <strain evidence="2 3">W260</strain>
    </source>
</reference>
<keyword evidence="1" id="KW-0732">Signal</keyword>
<feature type="signal peptide" evidence="1">
    <location>
        <begin position="1"/>
        <end position="23"/>
    </location>
</feature>
<gene>
    <name evidence="2" type="ORF">F3N42_15030</name>
</gene>
<dbReference type="PROSITE" id="PS51257">
    <property type="entry name" value="PROKAR_LIPOPROTEIN"/>
    <property type="match status" value="1"/>
</dbReference>
<proteinExistence type="predicted"/>